<dbReference type="STRING" id="90241.B0682_04965"/>
<gene>
    <name evidence="2" type="ORF">B0682_04965</name>
</gene>
<keyword evidence="1" id="KW-0472">Membrane</keyword>
<sequence length="86" mass="9761">MITIGGLLAIILVMGLAALWTYKSLKDMRAEQAQIQATIDQMPLPPKVLNQFNIQQDEKFYYIATKNKKAEVFANKNGGYTIKIRK</sequence>
<keyword evidence="1" id="KW-0812">Transmembrane</keyword>
<name>A0A1T0CHV6_9GAMM</name>
<proteinExistence type="predicted"/>
<evidence type="ECO:0000313" key="2">
    <source>
        <dbReference type="EMBL" id="OOS21938.1"/>
    </source>
</evidence>
<feature type="transmembrane region" description="Helical" evidence="1">
    <location>
        <begin position="6"/>
        <end position="22"/>
    </location>
</feature>
<evidence type="ECO:0000313" key="3">
    <source>
        <dbReference type="Proteomes" id="UP000191094"/>
    </source>
</evidence>
<keyword evidence="1" id="KW-1133">Transmembrane helix</keyword>
<accession>A0A1T0CHV6</accession>
<dbReference type="AlphaFoldDB" id="A0A1T0CHV6"/>
<organism evidence="2 3">
    <name type="scientific">Lwoffella lincolnii</name>
    <dbReference type="NCBI Taxonomy" id="90241"/>
    <lineage>
        <taxon>Bacteria</taxon>
        <taxon>Pseudomonadati</taxon>
        <taxon>Pseudomonadota</taxon>
        <taxon>Gammaproteobacteria</taxon>
        <taxon>Moraxellales</taxon>
        <taxon>Moraxellaceae</taxon>
        <taxon>Lwoffella</taxon>
    </lineage>
</organism>
<dbReference type="EMBL" id="MUYT01000004">
    <property type="protein sequence ID" value="OOS21938.1"/>
    <property type="molecule type" value="Genomic_DNA"/>
</dbReference>
<reference evidence="2 3" key="1">
    <citation type="submission" date="2017-02" db="EMBL/GenBank/DDBJ databases">
        <title>Draft genome sequence of Moraxella lincolnii CCUG 9405T type strain.</title>
        <authorList>
            <person name="Salva-Serra F."/>
            <person name="Engstrom-Jakobsson H."/>
            <person name="Thorell K."/>
            <person name="Jaen-Luchoro D."/>
            <person name="Gonzales-Siles L."/>
            <person name="Karlsson R."/>
            <person name="Yazdan S."/>
            <person name="Boulund F."/>
            <person name="Johnning A."/>
            <person name="Engstrand L."/>
            <person name="Kristiansson E."/>
            <person name="Moore E."/>
        </authorList>
    </citation>
    <scope>NUCLEOTIDE SEQUENCE [LARGE SCALE GENOMIC DNA]</scope>
    <source>
        <strain evidence="2 3">CCUG 9405</strain>
    </source>
</reference>
<keyword evidence="3" id="KW-1185">Reference proteome</keyword>
<comment type="caution">
    <text evidence="2">The sequence shown here is derived from an EMBL/GenBank/DDBJ whole genome shotgun (WGS) entry which is preliminary data.</text>
</comment>
<evidence type="ECO:0000256" key="1">
    <source>
        <dbReference type="SAM" id="Phobius"/>
    </source>
</evidence>
<protein>
    <submittedName>
        <fullName evidence="2">Uncharacterized protein</fullName>
    </submittedName>
</protein>
<dbReference type="Proteomes" id="UP000191094">
    <property type="component" value="Unassembled WGS sequence"/>
</dbReference>